<accession>A0A5E4Q5A1</accession>
<reference evidence="3 4" key="1">
    <citation type="submission" date="2017-07" db="EMBL/GenBank/DDBJ databases">
        <authorList>
            <person name="Talla V."/>
            <person name="Backstrom N."/>
        </authorList>
    </citation>
    <scope>NUCLEOTIDE SEQUENCE [LARGE SCALE GENOMIC DNA]</scope>
</reference>
<organism evidence="3 4">
    <name type="scientific">Leptidea sinapis</name>
    <dbReference type="NCBI Taxonomy" id="189913"/>
    <lineage>
        <taxon>Eukaryota</taxon>
        <taxon>Metazoa</taxon>
        <taxon>Ecdysozoa</taxon>
        <taxon>Arthropoda</taxon>
        <taxon>Hexapoda</taxon>
        <taxon>Insecta</taxon>
        <taxon>Pterygota</taxon>
        <taxon>Neoptera</taxon>
        <taxon>Endopterygota</taxon>
        <taxon>Lepidoptera</taxon>
        <taxon>Glossata</taxon>
        <taxon>Ditrysia</taxon>
        <taxon>Papilionoidea</taxon>
        <taxon>Pieridae</taxon>
        <taxon>Dismorphiinae</taxon>
        <taxon>Leptidea</taxon>
    </lineage>
</organism>
<keyword evidence="4" id="KW-1185">Reference proteome</keyword>
<dbReference type="SMART" id="SM00595">
    <property type="entry name" value="MADF"/>
    <property type="match status" value="1"/>
</dbReference>
<dbReference type="InterPro" id="IPR006578">
    <property type="entry name" value="MADF-dom"/>
</dbReference>
<dbReference type="GO" id="GO:0005634">
    <property type="term" value="C:nucleus"/>
    <property type="evidence" value="ECO:0007669"/>
    <property type="project" value="TreeGrafter"/>
</dbReference>
<dbReference type="EMBL" id="FZQP02001648">
    <property type="protein sequence ID" value="VVC93449.1"/>
    <property type="molecule type" value="Genomic_DNA"/>
</dbReference>
<dbReference type="AlphaFoldDB" id="A0A5E4Q5A1"/>
<name>A0A5E4Q5A1_9NEOP</name>
<dbReference type="Proteomes" id="UP000324832">
    <property type="component" value="Unassembled WGS sequence"/>
</dbReference>
<evidence type="ECO:0000259" key="2">
    <source>
        <dbReference type="PROSITE" id="PS51029"/>
    </source>
</evidence>
<dbReference type="Pfam" id="PF10545">
    <property type="entry name" value="MADF_DNA_bdg"/>
    <property type="match status" value="1"/>
</dbReference>
<evidence type="ECO:0000256" key="1">
    <source>
        <dbReference type="SAM" id="MobiDB-lite"/>
    </source>
</evidence>
<evidence type="ECO:0000313" key="4">
    <source>
        <dbReference type="Proteomes" id="UP000324832"/>
    </source>
</evidence>
<dbReference type="GO" id="GO:0005667">
    <property type="term" value="C:transcription regulator complex"/>
    <property type="evidence" value="ECO:0007669"/>
    <property type="project" value="TreeGrafter"/>
</dbReference>
<dbReference type="PANTHER" id="PTHR12243">
    <property type="entry name" value="MADF DOMAIN TRANSCRIPTION FACTOR"/>
    <property type="match status" value="1"/>
</dbReference>
<gene>
    <name evidence="3" type="ORF">LSINAPIS_LOCUS5633</name>
</gene>
<dbReference type="InterPro" id="IPR039353">
    <property type="entry name" value="TF_Adf1"/>
</dbReference>
<protein>
    <recommendedName>
        <fullName evidence="2">MADF domain-containing protein</fullName>
    </recommendedName>
</protein>
<feature type="non-terminal residue" evidence="3">
    <location>
        <position position="147"/>
    </location>
</feature>
<dbReference type="PROSITE" id="PS51029">
    <property type="entry name" value="MADF"/>
    <property type="match status" value="1"/>
</dbReference>
<sequence length="147" mass="17728">MDIDNLISSVFNKRALWDKKHKRHGNRHLTNKYWHEISTEMNEDENKIRKKWRYLRDQFAVELGKIHCNWMEDEENVNSPKWPYFKSLLFLKDQVRPRITKRFSRQRSQDSQEQNSEDPDFDNEGPLLASNDKFDEPSPASSSRETE</sequence>
<feature type="domain" description="MADF" evidence="2">
    <location>
        <begin position="5"/>
        <end position="96"/>
    </location>
</feature>
<dbReference type="GO" id="GO:0006357">
    <property type="term" value="P:regulation of transcription by RNA polymerase II"/>
    <property type="evidence" value="ECO:0007669"/>
    <property type="project" value="TreeGrafter"/>
</dbReference>
<proteinExistence type="predicted"/>
<evidence type="ECO:0000313" key="3">
    <source>
        <dbReference type="EMBL" id="VVC93449.1"/>
    </source>
</evidence>
<feature type="region of interest" description="Disordered" evidence="1">
    <location>
        <begin position="101"/>
        <end position="147"/>
    </location>
</feature>
<dbReference type="PANTHER" id="PTHR12243:SF67">
    <property type="entry name" value="COREPRESSOR OF PANGOLIN, ISOFORM A-RELATED"/>
    <property type="match status" value="1"/>
</dbReference>